<feature type="region of interest" description="Disordered" evidence="7">
    <location>
        <begin position="665"/>
        <end position="701"/>
    </location>
</feature>
<dbReference type="InterPro" id="IPR017884">
    <property type="entry name" value="SANT_dom"/>
</dbReference>
<evidence type="ECO:0000256" key="6">
    <source>
        <dbReference type="SAM" id="Coils"/>
    </source>
</evidence>
<feature type="compositionally biased region" description="Basic and acidic residues" evidence="7">
    <location>
        <begin position="165"/>
        <end position="184"/>
    </location>
</feature>
<evidence type="ECO:0000256" key="1">
    <source>
        <dbReference type="ARBA" id="ARBA00022723"/>
    </source>
</evidence>
<reference evidence="9 10" key="1">
    <citation type="submission" date="2020-08" db="EMBL/GenBank/DDBJ databases">
        <title>Plant Genome Project.</title>
        <authorList>
            <person name="Zhang R.-G."/>
        </authorList>
    </citation>
    <scope>NUCLEOTIDE SEQUENCE [LARGE SCALE GENOMIC DNA]</scope>
    <source>
        <tissue evidence="9">Rhizome</tissue>
    </source>
</reference>
<dbReference type="SMART" id="SM00717">
    <property type="entry name" value="SANT"/>
    <property type="match status" value="2"/>
</dbReference>
<dbReference type="Pfam" id="PF00249">
    <property type="entry name" value="Myb_DNA-binding"/>
    <property type="match status" value="2"/>
</dbReference>
<evidence type="ECO:0000313" key="10">
    <source>
        <dbReference type="Proteomes" id="UP000734854"/>
    </source>
</evidence>
<dbReference type="CDD" id="cd00167">
    <property type="entry name" value="SANT"/>
    <property type="match status" value="1"/>
</dbReference>
<evidence type="ECO:0000256" key="7">
    <source>
        <dbReference type="SAM" id="MobiDB-lite"/>
    </source>
</evidence>
<dbReference type="PROSITE" id="PS51293">
    <property type="entry name" value="SANT"/>
    <property type="match status" value="2"/>
</dbReference>
<feature type="region of interest" description="Disordered" evidence="7">
    <location>
        <begin position="108"/>
        <end position="185"/>
    </location>
</feature>
<dbReference type="PANTHER" id="PTHR47340">
    <property type="entry name" value="DUPLICATED HOMEODOMAIN-LIKE SUPERFAMILY PROTEIN"/>
    <property type="match status" value="1"/>
</dbReference>
<feature type="compositionally biased region" description="Low complexity" evidence="7">
    <location>
        <begin position="677"/>
        <end position="695"/>
    </location>
</feature>
<dbReference type="PANTHER" id="PTHR47340:SF1">
    <property type="entry name" value="DUPLICATED HOMEODOMAIN-LIKE SUPERFAMILY PROTEIN"/>
    <property type="match status" value="1"/>
</dbReference>
<organism evidence="9 10">
    <name type="scientific">Zingiber officinale</name>
    <name type="common">Ginger</name>
    <name type="synonym">Amomum zingiber</name>
    <dbReference type="NCBI Taxonomy" id="94328"/>
    <lineage>
        <taxon>Eukaryota</taxon>
        <taxon>Viridiplantae</taxon>
        <taxon>Streptophyta</taxon>
        <taxon>Embryophyta</taxon>
        <taxon>Tracheophyta</taxon>
        <taxon>Spermatophyta</taxon>
        <taxon>Magnoliopsida</taxon>
        <taxon>Liliopsida</taxon>
        <taxon>Zingiberales</taxon>
        <taxon>Zingiberaceae</taxon>
        <taxon>Zingiber</taxon>
    </lineage>
</organism>
<dbReference type="GO" id="GO:0003677">
    <property type="term" value="F:DNA binding"/>
    <property type="evidence" value="ECO:0007669"/>
    <property type="project" value="UniProtKB-KW"/>
</dbReference>
<dbReference type="InterPro" id="IPR001005">
    <property type="entry name" value="SANT/Myb"/>
</dbReference>
<dbReference type="EMBL" id="JACMSC010000004">
    <property type="protein sequence ID" value="KAG6526656.1"/>
    <property type="molecule type" value="Genomic_DNA"/>
</dbReference>
<evidence type="ECO:0000313" key="9">
    <source>
        <dbReference type="EMBL" id="KAG6526656.1"/>
    </source>
</evidence>
<dbReference type="GO" id="GO:0005634">
    <property type="term" value="C:nucleus"/>
    <property type="evidence" value="ECO:0007669"/>
    <property type="project" value="UniProtKB-ARBA"/>
</dbReference>
<feature type="domain" description="SANT" evidence="8">
    <location>
        <begin position="954"/>
        <end position="997"/>
    </location>
</feature>
<proteinExistence type="predicted"/>
<gene>
    <name evidence="9" type="ORF">ZIOFF_016657</name>
</gene>
<feature type="region of interest" description="Disordered" evidence="7">
    <location>
        <begin position="19"/>
        <end position="38"/>
    </location>
</feature>
<evidence type="ECO:0000256" key="3">
    <source>
        <dbReference type="ARBA" id="ARBA00022833"/>
    </source>
</evidence>
<evidence type="ECO:0000259" key="8">
    <source>
        <dbReference type="PROSITE" id="PS51293"/>
    </source>
</evidence>
<evidence type="ECO:0000256" key="4">
    <source>
        <dbReference type="ARBA" id="ARBA00023125"/>
    </source>
</evidence>
<dbReference type="FunFam" id="1.10.10.60:FF:000012">
    <property type="entry name" value="Metastasis-associated 1 family, member 3"/>
    <property type="match status" value="1"/>
</dbReference>
<dbReference type="GO" id="GO:0008270">
    <property type="term" value="F:zinc ion binding"/>
    <property type="evidence" value="ECO:0007669"/>
    <property type="project" value="UniProtKB-KW"/>
</dbReference>
<feature type="compositionally biased region" description="Polar residues" evidence="7">
    <location>
        <begin position="108"/>
        <end position="117"/>
    </location>
</feature>
<keyword evidence="5" id="KW-0539">Nucleus</keyword>
<dbReference type="Proteomes" id="UP000734854">
    <property type="component" value="Unassembled WGS sequence"/>
</dbReference>
<keyword evidence="2" id="KW-0863">Zinc-finger</keyword>
<keyword evidence="6" id="KW-0175">Coiled coil</keyword>
<name>A0A8J5HEN3_ZINOF</name>
<keyword evidence="10" id="KW-1185">Reference proteome</keyword>
<keyword evidence="1" id="KW-0479">Metal-binding</keyword>
<evidence type="ECO:0000256" key="2">
    <source>
        <dbReference type="ARBA" id="ARBA00022771"/>
    </source>
</evidence>
<accession>A0A8J5HEN3</accession>
<feature type="domain" description="SANT" evidence="8">
    <location>
        <begin position="762"/>
        <end position="813"/>
    </location>
</feature>
<dbReference type="OrthoDB" id="10258692at2759"/>
<keyword evidence="3" id="KW-0862">Zinc</keyword>
<feature type="coiled-coil region" evidence="6">
    <location>
        <begin position="404"/>
        <end position="438"/>
    </location>
</feature>
<protein>
    <recommendedName>
        <fullName evidence="8">SANT domain-containing protein</fullName>
    </recommendedName>
</protein>
<comment type="caution">
    <text evidence="9">The sequence shown here is derived from an EMBL/GenBank/DDBJ whole genome shotgun (WGS) entry which is preliminary data.</text>
</comment>
<sequence>MPPEPLPWERKEYAFKDHRRHERGEAFGGSGGGSSSSLTWRESYHGSCDFSRASPRRHLSVRYRQGGGYHQVYPEDSAGRVFVPSRSDRFWMEDDDLRLPSTSCFSGCRSNGSSVYSRENRGSLRQSPGRDGSDVPRQQHHQETNTTDFPRRQHRQETNVTDFSRGQHREPNATDFPRLQHDQEINVTSHRSVTALVSSTSQTSPNNNYQSDVVDDGLGSGQIFDHRDHSLGSIPWKKWSRSSSAKNGRTEMDDAGTKLWSHVEKETFVQAPVASSFASTESAFKKPRIGWGQGLAKYEKQKVEGFTEPSVGACLSPSTTCSTTCSSSPGTEDKFCSRVRNNDTSLSQNNDLPGSTFPSSYEEVLTNLDCLQVNSMSLLDSLLADLVQPEDAFGGDSDLMRLSMNKLLELKLQASNAYEKIENKIDLLEKELKAMICDTKADAYLDSLKSADAAASELSKGPLDDLSIEHNHLKDQRMEYVELLALEDNELRSSRIFVEHETAAEETVSSAFEKEPFGSSLEKSAASASLIEGERLKATELSDMVEGRLMVPSEVDRGSFANDSICVGADGTVQGMPDSNLVNIMNKSNRGTSKLSWEEFYMALSKHLPQSDIWGFVNFTSLCKHGKQIKEKLSIIKRQQKFKLRLLALKFRVLHQSWRNKKLRTKLNKQSELSNPSIQNSSQKQRSSNRSRSASTAGKLSLGSTTKIMHSASKLLSDLHIKPFRNHLKMPSLLNDKSQRYDTFVNNNGLIEDPLSFENERAMINPWTQEEKEVFMEMLARYGKDFIKISSFLDHKSIADCVEFYYKNHKSEGFKNVKKQLNLRKQQQSLPANTYLVSSRENWNHRKNVESLDLLSAASVMVAQNEYTEKIGNHAGNISSRNSVYLFGTDKVNISSQERESMAANVLAGICRTRSSETISSHETSSIDPAKKIKDETNLDMDATCFSDEGCGEMESADWIDEEKTMFIQALSMYGKNFTRIADYVKTKSKEQCKIFFSKARKCLSLDAINQGCATEVKPVNPTNRGRSDTDDTCCIKTNSAVCSTQSCSKIDDDVSQPVATNGYEGITHCASTDFHVETERSHEQDSVVDKGILEGKDKVDKQVVSFSHDVKQTPNVDNLQSDVPLKENIVTPSGYEAVKCEAADSAGEANFDETRSIISLPGPAVLIRKSEPVAECLKPKPEQITASISPVRGTVGCSPVESTRKEVDSKSPFAAEVGLSNKKSTNISSIANENGLPLCAKASVQIGSSIISANTCPSTAKNLQSILLEQEDKHSVPLNSFLSDPSNICFEDSPCTLSKATFKSKDHGIKGQKLIKMDLDQQYMLTNLPLTQVDHNMHIMKSSPLHSLKQEANGETNPPALEQLSQHQVENRKDSLSQPNHFLASDKHQHESNISTPHSITTVIYPSENQSEAKLRTCFKNVGVDEEKPRPGDLKLFGKILSTSTLKSGSSSHGYNQRSLLSKMDGASKMTDSSKVKGASQLVNAGSGQVNLETTYGFWDGKRIQTGFSSLPETASIFYKYQGTPTSTSHYLAKDNILGCNGRILTDYQQPYMQPLPSNLKQIETIRGLQKRTIFNMIPGFQQQVRVTPLSTNMMGGRMLVGGAVSNSVASVNMHFSPRAKVLGSEMDLWRGDMGGRL</sequence>
<keyword evidence="4" id="KW-0238">DNA-binding</keyword>
<evidence type="ECO:0000256" key="5">
    <source>
        <dbReference type="ARBA" id="ARBA00023242"/>
    </source>
</evidence>